<keyword evidence="3" id="KW-0695">RNA-directed DNA polymerase</keyword>
<reference evidence="3 4" key="1">
    <citation type="journal article" date="2019" name="Commun. Biol.">
        <title>The bagworm genome reveals a unique fibroin gene that provides high tensile strength.</title>
        <authorList>
            <person name="Kono N."/>
            <person name="Nakamura H."/>
            <person name="Ohtoshi R."/>
            <person name="Tomita M."/>
            <person name="Numata K."/>
            <person name="Arakawa K."/>
        </authorList>
    </citation>
    <scope>NUCLEOTIDE SEQUENCE [LARGE SCALE GENOMIC DNA]</scope>
</reference>
<evidence type="ECO:0000259" key="2">
    <source>
        <dbReference type="Pfam" id="PF00078"/>
    </source>
</evidence>
<sequence>MLQLIRVLHHLTSEGNCGRYMVAVLLDMEKIFDKMWHDGLIHKLLDTPLPPALISVVTGFLQRRSFCVAVDDVLSVPRPIRAGVPQGSYLSPELYIRTTHLRYAVKNNVIARDLGVETIEEFVRMLARRAFNRADAGPYPSLHNLAPHYDRPTKGYKLPRDLVSKSPKEGKV</sequence>
<name>A0A4C1YRI4_EUMVA</name>
<dbReference type="OrthoDB" id="10020599at2759"/>
<proteinExistence type="predicted"/>
<accession>A0A4C1YRI4</accession>
<comment type="caution">
    <text evidence="3">The sequence shown here is derived from an EMBL/GenBank/DDBJ whole genome shotgun (WGS) entry which is preliminary data.</text>
</comment>
<dbReference type="Pfam" id="PF00078">
    <property type="entry name" value="RVT_1"/>
    <property type="match status" value="1"/>
</dbReference>
<feature type="compositionally biased region" description="Basic and acidic residues" evidence="1">
    <location>
        <begin position="148"/>
        <end position="172"/>
    </location>
</feature>
<keyword evidence="3" id="KW-0548">Nucleotidyltransferase</keyword>
<dbReference type="InterPro" id="IPR000477">
    <property type="entry name" value="RT_dom"/>
</dbReference>
<protein>
    <submittedName>
        <fullName evidence="3">RNA-directed DNA polymerase from mobile element jockey</fullName>
    </submittedName>
</protein>
<gene>
    <name evidence="3" type="primary">pol</name>
    <name evidence="3" type="ORF">EVAR_13262_1</name>
</gene>
<dbReference type="EMBL" id="BGZK01001323">
    <property type="protein sequence ID" value="GBP77239.1"/>
    <property type="molecule type" value="Genomic_DNA"/>
</dbReference>
<evidence type="ECO:0000313" key="4">
    <source>
        <dbReference type="Proteomes" id="UP000299102"/>
    </source>
</evidence>
<dbReference type="AlphaFoldDB" id="A0A4C1YRI4"/>
<organism evidence="3 4">
    <name type="scientific">Eumeta variegata</name>
    <name type="common">Bagworm moth</name>
    <name type="synonym">Eumeta japonica</name>
    <dbReference type="NCBI Taxonomy" id="151549"/>
    <lineage>
        <taxon>Eukaryota</taxon>
        <taxon>Metazoa</taxon>
        <taxon>Ecdysozoa</taxon>
        <taxon>Arthropoda</taxon>
        <taxon>Hexapoda</taxon>
        <taxon>Insecta</taxon>
        <taxon>Pterygota</taxon>
        <taxon>Neoptera</taxon>
        <taxon>Endopterygota</taxon>
        <taxon>Lepidoptera</taxon>
        <taxon>Glossata</taxon>
        <taxon>Ditrysia</taxon>
        <taxon>Tineoidea</taxon>
        <taxon>Psychidae</taxon>
        <taxon>Oiketicinae</taxon>
        <taxon>Eumeta</taxon>
    </lineage>
</organism>
<keyword evidence="3" id="KW-0808">Transferase</keyword>
<evidence type="ECO:0000313" key="3">
    <source>
        <dbReference type="EMBL" id="GBP77239.1"/>
    </source>
</evidence>
<dbReference type="Proteomes" id="UP000299102">
    <property type="component" value="Unassembled WGS sequence"/>
</dbReference>
<dbReference type="GO" id="GO:0003964">
    <property type="term" value="F:RNA-directed DNA polymerase activity"/>
    <property type="evidence" value="ECO:0007669"/>
    <property type="project" value="UniProtKB-KW"/>
</dbReference>
<feature type="region of interest" description="Disordered" evidence="1">
    <location>
        <begin position="142"/>
        <end position="172"/>
    </location>
</feature>
<evidence type="ECO:0000256" key="1">
    <source>
        <dbReference type="SAM" id="MobiDB-lite"/>
    </source>
</evidence>
<feature type="domain" description="Reverse transcriptase" evidence="2">
    <location>
        <begin position="18"/>
        <end position="99"/>
    </location>
</feature>
<dbReference type="STRING" id="151549.A0A4C1YRI4"/>
<keyword evidence="4" id="KW-1185">Reference proteome</keyword>